<feature type="transmembrane region" description="Helical" evidence="7">
    <location>
        <begin position="217"/>
        <end position="235"/>
    </location>
</feature>
<dbReference type="RefSeq" id="WP_041090142.1">
    <property type="nucleotide sequence ID" value="NZ_JXRP01000019.1"/>
</dbReference>
<name>A0A0C2RR56_9BACL</name>
<evidence type="ECO:0000313" key="9">
    <source>
        <dbReference type="EMBL" id="KIL44239.1"/>
    </source>
</evidence>
<dbReference type="PANTHER" id="PTHR31566">
    <property type="entry name" value="CYTOCHROME C BIOGENESIS PROTEIN CCS1, CHLOROPLASTIC"/>
    <property type="match status" value="1"/>
</dbReference>
<dbReference type="GO" id="GO:0016020">
    <property type="term" value="C:membrane"/>
    <property type="evidence" value="ECO:0007669"/>
    <property type="project" value="UniProtKB-SubCell"/>
</dbReference>
<dbReference type="EMBL" id="JXRP01000019">
    <property type="protein sequence ID" value="KIL44239.1"/>
    <property type="molecule type" value="Genomic_DNA"/>
</dbReference>
<feature type="domain" description="ResB-like" evidence="8">
    <location>
        <begin position="444"/>
        <end position="521"/>
    </location>
</feature>
<gene>
    <name evidence="9" type="ORF">KP78_32030</name>
</gene>
<keyword evidence="10" id="KW-1185">Reference proteome</keyword>
<feature type="transmembrane region" description="Helical" evidence="7">
    <location>
        <begin position="68"/>
        <end position="92"/>
    </location>
</feature>
<dbReference type="OrthoDB" id="9770923at2"/>
<dbReference type="AlphaFoldDB" id="A0A0C2RR56"/>
<accession>A0A0C2RR56</accession>
<keyword evidence="4 7" id="KW-1133">Transmembrane helix</keyword>
<feature type="transmembrane region" description="Helical" evidence="7">
    <location>
        <begin position="467"/>
        <end position="489"/>
    </location>
</feature>
<comment type="caution">
    <text evidence="9">The sequence shown here is derived from an EMBL/GenBank/DDBJ whole genome shotgun (WGS) entry which is preliminary data.</text>
</comment>
<reference evidence="9 10" key="1">
    <citation type="submission" date="2015-01" db="EMBL/GenBank/DDBJ databases">
        <title>Genome sequencing of Jeotgalibacillus soli.</title>
        <authorList>
            <person name="Goh K.M."/>
            <person name="Chan K.-G."/>
            <person name="Yaakop A.S."/>
            <person name="Ee R."/>
            <person name="Gan H.M."/>
            <person name="Chan C.S."/>
        </authorList>
    </citation>
    <scope>NUCLEOTIDE SEQUENCE [LARGE SCALE GENOMIC DNA]</scope>
    <source>
        <strain evidence="9 10">P9</strain>
    </source>
</reference>
<organism evidence="9 10">
    <name type="scientific">Jeotgalibacillus soli</name>
    <dbReference type="NCBI Taxonomy" id="889306"/>
    <lineage>
        <taxon>Bacteria</taxon>
        <taxon>Bacillati</taxon>
        <taxon>Bacillota</taxon>
        <taxon>Bacilli</taxon>
        <taxon>Bacillales</taxon>
        <taxon>Caryophanaceae</taxon>
        <taxon>Jeotgalibacillus</taxon>
    </lineage>
</organism>
<comment type="subcellular location">
    <subcellularLocation>
        <location evidence="1">Membrane</location>
        <topology evidence="1">Multi-pass membrane protein</topology>
    </subcellularLocation>
</comment>
<evidence type="ECO:0000256" key="4">
    <source>
        <dbReference type="ARBA" id="ARBA00022989"/>
    </source>
</evidence>
<protein>
    <submittedName>
        <fullName evidence="9">Cytochrome C biogenesis protein</fullName>
    </submittedName>
</protein>
<feature type="region of interest" description="Disordered" evidence="6">
    <location>
        <begin position="541"/>
        <end position="561"/>
    </location>
</feature>
<feature type="domain" description="ResB-like" evidence="8">
    <location>
        <begin position="66"/>
        <end position="427"/>
    </location>
</feature>
<dbReference type="PANTHER" id="PTHR31566:SF0">
    <property type="entry name" value="CYTOCHROME C BIOGENESIS PROTEIN CCS1, CHLOROPLASTIC"/>
    <property type="match status" value="1"/>
</dbReference>
<sequence>MKEIKCECGHVNPEGTELCNACGRALTTAADNKKTSDVMRYEGTARRSQTYNASVVDKVWNFFSSVKVGVWLIVITLIVSSLGTILPQVLFIPPLIPPEQYYEEHYGWFGKVYYVLGFHDLYNSWWYMLLIAAIGISIIIASLDRVVPLYKALKNQRVNRHESFMKRQRLYTEQKVEDPDAAMAAIKKQLKEKRYNVKEIDRHLLAEKGRFARWGPYVNHTGLIIFLIGAMLRFVPGMYVDETLWIREGDTVAIPGTDQEYFLESEKFVVEFYDADEDPEVFNAAIDRVGSIVKNFQTDAMLYKREEEGIAGDQRELELVQQKAIQVNEPLKFDHFAIYQVNYKLDEFRSMSFNMTNKETEENVGSLTVDLFEPQNVYELNEGFRAELMGYYADFTGFENGEPQSQSPVPNNPAFLFKLFSPEKPEGEVAFIAIQENLEPLGENEYKLNFAGIETRNVSGLTVRKDLTLWILGLGGAIFMIGVVQGAYWNHRRLWVKVTDDGRLLAAGHTNKNWFGIKKDVAHAFKGTGLKEITDQQEIEDNNIKAREAGEENSLDTTSKH</sequence>
<evidence type="ECO:0000313" key="10">
    <source>
        <dbReference type="Proteomes" id="UP000031938"/>
    </source>
</evidence>
<evidence type="ECO:0000256" key="5">
    <source>
        <dbReference type="ARBA" id="ARBA00023136"/>
    </source>
</evidence>
<keyword evidence="2 7" id="KW-0812">Transmembrane</keyword>
<keyword evidence="3" id="KW-0201">Cytochrome c-type biogenesis</keyword>
<dbReference type="Pfam" id="PF05140">
    <property type="entry name" value="ResB"/>
    <property type="match status" value="2"/>
</dbReference>
<dbReference type="InterPro" id="IPR007816">
    <property type="entry name" value="ResB-like_domain"/>
</dbReference>
<dbReference type="Proteomes" id="UP000031938">
    <property type="component" value="Unassembled WGS sequence"/>
</dbReference>
<feature type="transmembrane region" description="Helical" evidence="7">
    <location>
        <begin position="125"/>
        <end position="147"/>
    </location>
</feature>
<dbReference type="GO" id="GO:0017004">
    <property type="term" value="P:cytochrome complex assembly"/>
    <property type="evidence" value="ECO:0007669"/>
    <property type="project" value="UniProtKB-KW"/>
</dbReference>
<keyword evidence="5 7" id="KW-0472">Membrane</keyword>
<evidence type="ECO:0000256" key="2">
    <source>
        <dbReference type="ARBA" id="ARBA00022692"/>
    </source>
</evidence>
<evidence type="ECO:0000256" key="7">
    <source>
        <dbReference type="SAM" id="Phobius"/>
    </source>
</evidence>
<dbReference type="STRING" id="889306.KP78_32030"/>
<dbReference type="PATRIC" id="fig|889306.3.peg.3217"/>
<evidence type="ECO:0000259" key="8">
    <source>
        <dbReference type="Pfam" id="PF05140"/>
    </source>
</evidence>
<dbReference type="InterPro" id="IPR023494">
    <property type="entry name" value="Cyt_c_bgen_Ccs1/CcsB/ResB"/>
</dbReference>
<evidence type="ECO:0000256" key="6">
    <source>
        <dbReference type="SAM" id="MobiDB-lite"/>
    </source>
</evidence>
<proteinExistence type="predicted"/>
<evidence type="ECO:0000256" key="3">
    <source>
        <dbReference type="ARBA" id="ARBA00022748"/>
    </source>
</evidence>
<evidence type="ECO:0000256" key="1">
    <source>
        <dbReference type="ARBA" id="ARBA00004141"/>
    </source>
</evidence>